<dbReference type="GO" id="GO:0005886">
    <property type="term" value="C:plasma membrane"/>
    <property type="evidence" value="ECO:0007669"/>
    <property type="project" value="UniProtKB-SubCell"/>
</dbReference>
<keyword evidence="5 11" id="KW-1133">Transmembrane helix</keyword>
<evidence type="ECO:0000313" key="12">
    <source>
        <dbReference type="EMBL" id="AQT70236.1"/>
    </source>
</evidence>
<evidence type="ECO:0000256" key="1">
    <source>
        <dbReference type="ARBA" id="ARBA00004651"/>
    </source>
</evidence>
<keyword evidence="6 11" id="KW-0406">Ion transport</keyword>
<comment type="function">
    <text evidence="11">Fluoride-specific ion channel. Important for reducing fluoride concentration in the cell, thus reducing its toxicity.</text>
</comment>
<keyword evidence="8 11" id="KW-0407">Ion channel</keyword>
<evidence type="ECO:0000256" key="11">
    <source>
        <dbReference type="HAMAP-Rule" id="MF_00454"/>
    </source>
</evidence>
<accession>A0A1U9NRT8</accession>
<keyword evidence="11" id="KW-0915">Sodium</keyword>
<feature type="transmembrane region" description="Helical" evidence="11">
    <location>
        <begin position="105"/>
        <end position="125"/>
    </location>
</feature>
<comment type="subcellular location">
    <subcellularLocation>
        <location evidence="1 11">Cell membrane</location>
        <topology evidence="1 11">Multi-pass membrane protein</topology>
    </subcellularLocation>
</comment>
<comment type="activity regulation">
    <text evidence="11">Na(+) is not transported, but it plays an essential structural role and its presence is essential for fluoride channel function.</text>
</comment>
<keyword evidence="11" id="KW-0479">Metal-binding</keyword>
<keyword evidence="4 11" id="KW-0812">Transmembrane</keyword>
<dbReference type="HAMAP" id="MF_00454">
    <property type="entry name" value="FluC"/>
    <property type="match status" value="1"/>
</dbReference>
<feature type="binding site" evidence="11">
    <location>
        <position position="78"/>
    </location>
    <ligand>
        <name>Na(+)</name>
        <dbReference type="ChEBI" id="CHEBI:29101"/>
        <note>structural</note>
    </ligand>
</feature>
<evidence type="ECO:0000256" key="5">
    <source>
        <dbReference type="ARBA" id="ARBA00022989"/>
    </source>
</evidence>
<evidence type="ECO:0000256" key="3">
    <source>
        <dbReference type="ARBA" id="ARBA00022519"/>
    </source>
</evidence>
<dbReference type="OrthoDB" id="9815830at2"/>
<organism evidence="12 13">
    <name type="scientific">Anaerohalosphaera lusitana</name>
    <dbReference type="NCBI Taxonomy" id="1936003"/>
    <lineage>
        <taxon>Bacteria</taxon>
        <taxon>Pseudomonadati</taxon>
        <taxon>Planctomycetota</taxon>
        <taxon>Phycisphaerae</taxon>
        <taxon>Sedimentisphaerales</taxon>
        <taxon>Anaerohalosphaeraceae</taxon>
        <taxon>Anaerohalosphaera</taxon>
    </lineage>
</organism>
<protein>
    <recommendedName>
        <fullName evidence="11">Fluoride-specific ion channel FluC</fullName>
    </recommendedName>
</protein>
<dbReference type="AlphaFoldDB" id="A0A1U9NRT8"/>
<comment type="catalytic activity">
    <reaction evidence="10">
        <text>fluoride(in) = fluoride(out)</text>
        <dbReference type="Rhea" id="RHEA:76159"/>
        <dbReference type="ChEBI" id="CHEBI:17051"/>
    </reaction>
    <physiologicalReaction direction="left-to-right" evidence="10">
        <dbReference type="Rhea" id="RHEA:76160"/>
    </physiologicalReaction>
</comment>
<dbReference type="PANTHER" id="PTHR28259">
    <property type="entry name" value="FLUORIDE EXPORT PROTEIN 1-RELATED"/>
    <property type="match status" value="1"/>
</dbReference>
<evidence type="ECO:0000256" key="10">
    <source>
        <dbReference type="ARBA" id="ARBA00035585"/>
    </source>
</evidence>
<dbReference type="PANTHER" id="PTHR28259:SF1">
    <property type="entry name" value="FLUORIDE EXPORT PROTEIN 1-RELATED"/>
    <property type="match status" value="1"/>
</dbReference>
<dbReference type="Pfam" id="PF02537">
    <property type="entry name" value="CRCB"/>
    <property type="match status" value="1"/>
</dbReference>
<dbReference type="GO" id="GO:0046872">
    <property type="term" value="F:metal ion binding"/>
    <property type="evidence" value="ECO:0007669"/>
    <property type="project" value="UniProtKB-KW"/>
</dbReference>
<feature type="binding site" evidence="11">
    <location>
        <position position="75"/>
    </location>
    <ligand>
        <name>Na(+)</name>
        <dbReference type="ChEBI" id="CHEBI:29101"/>
        <note>structural</note>
    </ligand>
</feature>
<dbReference type="Proteomes" id="UP000189674">
    <property type="component" value="Chromosome"/>
</dbReference>
<evidence type="ECO:0000256" key="7">
    <source>
        <dbReference type="ARBA" id="ARBA00023136"/>
    </source>
</evidence>
<keyword evidence="13" id="KW-1185">Reference proteome</keyword>
<reference evidence="13" key="1">
    <citation type="submission" date="2017-02" db="EMBL/GenBank/DDBJ databases">
        <title>Comparative genomics and description of representatives of a novel lineage of planctomycetes thriving in anoxic sediments.</title>
        <authorList>
            <person name="Spring S."/>
            <person name="Bunk B."/>
            <person name="Sproer C."/>
        </authorList>
    </citation>
    <scope>NUCLEOTIDE SEQUENCE [LARGE SCALE GENOMIC DNA]</scope>
    <source>
        <strain evidence="13">ST-NAGAB-D1</strain>
    </source>
</reference>
<name>A0A1U9NRT8_9BACT</name>
<keyword evidence="3" id="KW-0997">Cell inner membrane</keyword>
<dbReference type="GO" id="GO:0062054">
    <property type="term" value="F:fluoride channel activity"/>
    <property type="evidence" value="ECO:0007669"/>
    <property type="project" value="UniProtKB-UniRule"/>
</dbReference>
<dbReference type="InterPro" id="IPR003691">
    <property type="entry name" value="FluC"/>
</dbReference>
<gene>
    <name evidence="11" type="primary">fluC</name>
    <name evidence="11" type="synonym">crcB</name>
    <name evidence="12" type="ORF">STSP2_03442</name>
</gene>
<evidence type="ECO:0000256" key="2">
    <source>
        <dbReference type="ARBA" id="ARBA00022475"/>
    </source>
</evidence>
<comment type="similarity">
    <text evidence="9 11">Belongs to the fluoride channel Fluc/FEX (TC 1.A.43) family.</text>
</comment>
<feature type="transmembrane region" description="Helical" evidence="11">
    <location>
        <begin position="35"/>
        <end position="55"/>
    </location>
</feature>
<dbReference type="GO" id="GO:0140114">
    <property type="term" value="P:cellular detoxification of fluoride"/>
    <property type="evidence" value="ECO:0007669"/>
    <property type="project" value="UniProtKB-UniRule"/>
</dbReference>
<dbReference type="RefSeq" id="WP_146663837.1">
    <property type="nucleotide sequence ID" value="NZ_CP019791.1"/>
</dbReference>
<dbReference type="KEGG" id="alus:STSP2_03442"/>
<keyword evidence="11" id="KW-0813">Transport</keyword>
<sequence>MMQITMIAIAGALGALGRYGAGLWAGRLLGTGFPYGTLIVNVAGCGLIGFFMHVGMTTDWLAREYRTAVTTGFLGALTTFSTFSYETVTHIEDGAWAAAAGNVSLNVVLGLAATFGGLFLARTIVGGA</sequence>
<evidence type="ECO:0000256" key="4">
    <source>
        <dbReference type="ARBA" id="ARBA00022692"/>
    </source>
</evidence>
<feature type="transmembrane region" description="Helical" evidence="11">
    <location>
        <begin position="67"/>
        <end position="85"/>
    </location>
</feature>
<evidence type="ECO:0000313" key="13">
    <source>
        <dbReference type="Proteomes" id="UP000189674"/>
    </source>
</evidence>
<evidence type="ECO:0000256" key="9">
    <source>
        <dbReference type="ARBA" id="ARBA00035120"/>
    </source>
</evidence>
<dbReference type="EMBL" id="CP019791">
    <property type="protein sequence ID" value="AQT70236.1"/>
    <property type="molecule type" value="Genomic_DNA"/>
</dbReference>
<evidence type="ECO:0000256" key="8">
    <source>
        <dbReference type="ARBA" id="ARBA00023303"/>
    </source>
</evidence>
<evidence type="ECO:0000256" key="6">
    <source>
        <dbReference type="ARBA" id="ARBA00023065"/>
    </source>
</evidence>
<proteinExistence type="inferred from homology"/>
<keyword evidence="2 11" id="KW-1003">Cell membrane</keyword>
<keyword evidence="7 11" id="KW-0472">Membrane</keyword>
<dbReference type="STRING" id="1936003.STSP2_03442"/>